<evidence type="ECO:0000256" key="1">
    <source>
        <dbReference type="ARBA" id="ARBA00022490"/>
    </source>
</evidence>
<comment type="subcellular location">
    <subcellularLocation>
        <location evidence="3">Cytoplasm</location>
    </subcellularLocation>
</comment>
<evidence type="ECO:0000313" key="4">
    <source>
        <dbReference type="EMBL" id="SJL09766.1"/>
    </source>
</evidence>
<dbReference type="EMBL" id="FUEG01000011">
    <property type="protein sequence ID" value="SJL09766.1"/>
    <property type="molecule type" value="Genomic_DNA"/>
</dbReference>
<dbReference type="Pfam" id="PF10288">
    <property type="entry name" value="CTU2"/>
    <property type="match status" value="1"/>
</dbReference>
<dbReference type="GO" id="GO:0002143">
    <property type="term" value="P:tRNA wobble position uridine thiolation"/>
    <property type="evidence" value="ECO:0007669"/>
    <property type="project" value="TreeGrafter"/>
</dbReference>
<evidence type="ECO:0000313" key="5">
    <source>
        <dbReference type="Proteomes" id="UP000219338"/>
    </source>
</evidence>
<dbReference type="GO" id="GO:0016779">
    <property type="term" value="F:nucleotidyltransferase activity"/>
    <property type="evidence" value="ECO:0007669"/>
    <property type="project" value="UniProtKB-UniRule"/>
</dbReference>
<dbReference type="GO" id="GO:0005829">
    <property type="term" value="C:cytosol"/>
    <property type="evidence" value="ECO:0007669"/>
    <property type="project" value="TreeGrafter"/>
</dbReference>
<organism evidence="4 5">
    <name type="scientific">Armillaria ostoyae</name>
    <name type="common">Armillaria root rot fungus</name>
    <dbReference type="NCBI Taxonomy" id="47428"/>
    <lineage>
        <taxon>Eukaryota</taxon>
        <taxon>Fungi</taxon>
        <taxon>Dikarya</taxon>
        <taxon>Basidiomycota</taxon>
        <taxon>Agaricomycotina</taxon>
        <taxon>Agaricomycetes</taxon>
        <taxon>Agaricomycetidae</taxon>
        <taxon>Agaricales</taxon>
        <taxon>Marasmiineae</taxon>
        <taxon>Physalacriaceae</taxon>
        <taxon>Armillaria</taxon>
    </lineage>
</organism>
<dbReference type="GO" id="GO:0032447">
    <property type="term" value="P:protein urmylation"/>
    <property type="evidence" value="ECO:0007669"/>
    <property type="project" value="UniProtKB-UniRule"/>
</dbReference>
<comment type="similarity">
    <text evidence="3">Belongs to the CTU2/NCS2 family.</text>
</comment>
<comment type="pathway">
    <text evidence="3">tRNA modification; 5-methoxycarbonylmethyl-2-thiouridine-tRNA biosynthesis.</text>
</comment>
<dbReference type="AlphaFoldDB" id="A0A284RLW7"/>
<sequence>MSSCGNPATETDALMERRPKFDKSRDCVKCKTNRGNIVIRHAVYCKECFTPLVSFKFRRALEPFVNELPQGPRRKALKASGNLLLAFSGGLGSTLLLDLAYQAYFANRQGEDRIENQQGGKDHPRNAPIWPKGSICYVEICSAFPGMKDRTDQIRTVVASYGSLDFIPLRLEDAFDNSWWKSVGGRPSSSELEVDLSNEDICISSLSKENISDPVTSLQTFLSSLPTQTAISRAVPTLIRILLLYTARSTGSSHLLLGTSLTSLSVSLISAISQGAGFTVREEAQEEWTPLDIPSPTQKSVRVIRPLRDVGMKECSIFCWWHNLNVVGKEKIPGGKQDITSLTKDFIVGLEKDYPSTVSTIARTCGKLSPKVGSARACMLCEQPVQQGIQDWKSRTSIRTLDAAEPTNNVVRDSQFLSPYLCYACHTTLTSRSSRGGVQSGTSSVRLPVWTGQHLMDARWDGANGDSGHDTSNEVWKRRRVKEEEMKTVIGDFLLEDTCT</sequence>
<name>A0A284RLW7_ARMOS</name>
<keyword evidence="2 3" id="KW-0819">tRNA processing</keyword>
<comment type="function">
    <text evidence="3">Plays a central role in 2-thiolation of mcm(5)S(2)U at tRNA wobble positions of tRNA(Lys), tRNA(Glu) and tRNA(Gln). May act by forming a heterodimer with NCS6 that ligates sulfur from thiocarboxylated URM1 onto the uridine of tRNAs at wobble position. Prior mcm(5) tRNA modification by the elongator complex is required for 2-thiolation. May also be involved in protein urmylation.</text>
</comment>
<dbReference type="OMA" id="QHPRHER"/>
<keyword evidence="5" id="KW-1185">Reference proteome</keyword>
<accession>A0A284RLW7</accession>
<proteinExistence type="inferred from homology"/>
<evidence type="ECO:0000256" key="2">
    <source>
        <dbReference type="ARBA" id="ARBA00022694"/>
    </source>
</evidence>
<dbReference type="Proteomes" id="UP000219338">
    <property type="component" value="Unassembled WGS sequence"/>
</dbReference>
<dbReference type="GO" id="GO:0000049">
    <property type="term" value="F:tRNA binding"/>
    <property type="evidence" value="ECO:0007669"/>
    <property type="project" value="InterPro"/>
</dbReference>
<evidence type="ECO:0000256" key="3">
    <source>
        <dbReference type="HAMAP-Rule" id="MF_03054"/>
    </source>
</evidence>
<gene>
    <name evidence="3" type="primary">NCS2</name>
    <name evidence="3" type="synonym">CTU2</name>
    <name evidence="4" type="ORF">ARMOST_13147</name>
</gene>
<dbReference type="InterPro" id="IPR019407">
    <property type="entry name" value="CTU2"/>
</dbReference>
<dbReference type="PANTHER" id="PTHR20882">
    <property type="entry name" value="CYTOPLASMIC TRNA 2-THIOLATION PROTEIN 2"/>
    <property type="match status" value="1"/>
</dbReference>
<protein>
    <recommendedName>
        <fullName evidence="3">Cytoplasmic tRNA 2-thiolation protein 2</fullName>
    </recommendedName>
</protein>
<dbReference type="Gene3D" id="3.40.50.620">
    <property type="entry name" value="HUPs"/>
    <property type="match status" value="1"/>
</dbReference>
<keyword evidence="1 3" id="KW-0963">Cytoplasm</keyword>
<dbReference type="InterPro" id="IPR014729">
    <property type="entry name" value="Rossmann-like_a/b/a_fold"/>
</dbReference>
<reference evidence="5" key="1">
    <citation type="journal article" date="2017" name="Nat. Ecol. Evol.">
        <title>Genome expansion and lineage-specific genetic innovations in the forest pathogenic fungi Armillaria.</title>
        <authorList>
            <person name="Sipos G."/>
            <person name="Prasanna A.N."/>
            <person name="Walter M.C."/>
            <person name="O'Connor E."/>
            <person name="Balint B."/>
            <person name="Krizsan K."/>
            <person name="Kiss B."/>
            <person name="Hess J."/>
            <person name="Varga T."/>
            <person name="Slot J."/>
            <person name="Riley R."/>
            <person name="Boka B."/>
            <person name="Rigling D."/>
            <person name="Barry K."/>
            <person name="Lee J."/>
            <person name="Mihaltcheva S."/>
            <person name="LaButti K."/>
            <person name="Lipzen A."/>
            <person name="Waldron R."/>
            <person name="Moloney N.M."/>
            <person name="Sperisen C."/>
            <person name="Kredics L."/>
            <person name="Vagvoelgyi C."/>
            <person name="Patrignani A."/>
            <person name="Fitzpatrick D."/>
            <person name="Nagy I."/>
            <person name="Doyle S."/>
            <person name="Anderson J.B."/>
            <person name="Grigoriev I.V."/>
            <person name="Gueldener U."/>
            <person name="Muensterkoetter M."/>
            <person name="Nagy L.G."/>
        </authorList>
    </citation>
    <scope>NUCLEOTIDE SEQUENCE [LARGE SCALE GENOMIC DNA]</scope>
    <source>
        <strain evidence="5">C18/9</strain>
    </source>
</reference>
<dbReference type="GO" id="GO:0016783">
    <property type="term" value="F:sulfurtransferase activity"/>
    <property type="evidence" value="ECO:0007669"/>
    <property type="project" value="TreeGrafter"/>
</dbReference>
<dbReference type="OrthoDB" id="25129at2759"/>
<dbReference type="UniPathway" id="UPA00988"/>
<dbReference type="STRING" id="47428.A0A284RLW7"/>
<dbReference type="SUPFAM" id="SSF52402">
    <property type="entry name" value="Adenine nucleotide alpha hydrolases-like"/>
    <property type="match status" value="1"/>
</dbReference>
<dbReference type="PANTHER" id="PTHR20882:SF14">
    <property type="entry name" value="CYTOPLASMIC TRNA 2-THIOLATION PROTEIN 2"/>
    <property type="match status" value="1"/>
</dbReference>
<dbReference type="HAMAP" id="MF_03054">
    <property type="entry name" value="CTU2"/>
    <property type="match status" value="1"/>
</dbReference>